<dbReference type="GO" id="GO:0003677">
    <property type="term" value="F:DNA binding"/>
    <property type="evidence" value="ECO:0007669"/>
    <property type="project" value="InterPro"/>
</dbReference>
<organism evidence="3 4">
    <name type="scientific">Pseudohongiella acticola</name>
    <dbReference type="NCBI Taxonomy" id="1524254"/>
    <lineage>
        <taxon>Bacteria</taxon>
        <taxon>Pseudomonadati</taxon>
        <taxon>Pseudomonadota</taxon>
        <taxon>Gammaproteobacteria</taxon>
        <taxon>Pseudomonadales</taxon>
        <taxon>Pseudohongiellaceae</taxon>
        <taxon>Pseudohongiella</taxon>
    </lineage>
</organism>
<evidence type="ECO:0000256" key="2">
    <source>
        <dbReference type="SAM" id="MobiDB-lite"/>
    </source>
</evidence>
<dbReference type="GO" id="GO:0006313">
    <property type="term" value="P:DNA transposition"/>
    <property type="evidence" value="ECO:0007669"/>
    <property type="project" value="InterPro"/>
</dbReference>
<dbReference type="GO" id="GO:0004803">
    <property type="term" value="F:transposase activity"/>
    <property type="evidence" value="ECO:0007669"/>
    <property type="project" value="InterPro"/>
</dbReference>
<dbReference type="STRING" id="1524254.PHACT_06025"/>
<feature type="compositionally biased region" description="Basic and acidic residues" evidence="2">
    <location>
        <begin position="62"/>
        <end position="78"/>
    </location>
</feature>
<dbReference type="EMBL" id="MASR01000001">
    <property type="protein sequence ID" value="OFE12749.1"/>
    <property type="molecule type" value="Genomic_DNA"/>
</dbReference>
<comment type="caution">
    <text evidence="3">The sequence shown here is derived from an EMBL/GenBank/DDBJ whole genome shotgun (WGS) entry which is preliminary data.</text>
</comment>
<dbReference type="InterPro" id="IPR002514">
    <property type="entry name" value="Transposase_8"/>
</dbReference>
<evidence type="ECO:0000313" key="3">
    <source>
        <dbReference type="EMBL" id="OFE12749.1"/>
    </source>
</evidence>
<reference evidence="4" key="1">
    <citation type="submission" date="2016-07" db="EMBL/GenBank/DDBJ databases">
        <authorList>
            <person name="Florea S."/>
            <person name="Webb J.S."/>
            <person name="Jaromczyk J."/>
            <person name="Schardl C.L."/>
        </authorList>
    </citation>
    <scope>NUCLEOTIDE SEQUENCE [LARGE SCALE GENOMIC DNA]</scope>
    <source>
        <strain evidence="4">KCTC 42131</strain>
    </source>
</reference>
<sequence length="86" mass="9779">MFKSKRRKFSPEFNLDAIEQVRQHGVSCAPVARELGIGSNFLSRWKRQTETEGTQAFGGTGKSRDEDMARRTREERPGEPTTSPHN</sequence>
<evidence type="ECO:0000313" key="4">
    <source>
        <dbReference type="Proteomes" id="UP000175669"/>
    </source>
</evidence>
<proteinExistence type="inferred from homology"/>
<comment type="similarity">
    <text evidence="1">Belongs to the transposase 8 family.</text>
</comment>
<feature type="region of interest" description="Disordered" evidence="2">
    <location>
        <begin position="46"/>
        <end position="86"/>
    </location>
</feature>
<dbReference type="Gene3D" id="1.10.10.60">
    <property type="entry name" value="Homeodomain-like"/>
    <property type="match status" value="1"/>
</dbReference>
<accession>A0A1E8CJZ3</accession>
<dbReference type="Proteomes" id="UP000175669">
    <property type="component" value="Unassembled WGS sequence"/>
</dbReference>
<dbReference type="Pfam" id="PF01527">
    <property type="entry name" value="HTH_Tnp_1"/>
    <property type="match status" value="1"/>
</dbReference>
<dbReference type="SUPFAM" id="SSF46689">
    <property type="entry name" value="Homeodomain-like"/>
    <property type="match status" value="1"/>
</dbReference>
<keyword evidence="4" id="KW-1185">Reference proteome</keyword>
<dbReference type="AlphaFoldDB" id="A0A1E8CJZ3"/>
<dbReference type="OrthoDB" id="9810995at2"/>
<gene>
    <name evidence="3" type="ORF">PHACT_06025</name>
</gene>
<name>A0A1E8CJZ3_9GAMM</name>
<dbReference type="InterPro" id="IPR009057">
    <property type="entry name" value="Homeodomain-like_sf"/>
</dbReference>
<protein>
    <submittedName>
        <fullName evidence="3">Transposase</fullName>
    </submittedName>
</protein>
<evidence type="ECO:0000256" key="1">
    <source>
        <dbReference type="ARBA" id="ARBA00009964"/>
    </source>
</evidence>